<keyword evidence="3" id="KW-1185">Reference proteome</keyword>
<dbReference type="RefSeq" id="WP_093388871.1">
    <property type="nucleotide sequence ID" value="NZ_FOTW01000016.1"/>
</dbReference>
<accession>A0A1I4PF70</accession>
<dbReference type="SUPFAM" id="SSF53639">
    <property type="entry name" value="AraD/HMP-PK domain-like"/>
    <property type="match status" value="1"/>
</dbReference>
<dbReference type="InterPro" id="IPR036409">
    <property type="entry name" value="Aldolase_II/adducin_N_sf"/>
</dbReference>
<evidence type="ECO:0000313" key="2">
    <source>
        <dbReference type="EMBL" id="SFM26422.1"/>
    </source>
</evidence>
<proteinExistence type="predicted"/>
<dbReference type="OrthoDB" id="9814830at2"/>
<dbReference type="Pfam" id="PF00596">
    <property type="entry name" value="Aldolase_II"/>
    <property type="match status" value="1"/>
</dbReference>
<feature type="domain" description="Class II aldolase/adducin N-terminal" evidence="1">
    <location>
        <begin position="25"/>
        <end position="218"/>
    </location>
</feature>
<evidence type="ECO:0000313" key="3">
    <source>
        <dbReference type="Proteomes" id="UP000199470"/>
    </source>
</evidence>
<gene>
    <name evidence="2" type="ORF">SAMN02982985_03382</name>
</gene>
<protein>
    <submittedName>
        <fullName evidence="2">Rhamnose utilisation protein RhaD, predicted bifunctional aldolase and dehydrogenase</fullName>
    </submittedName>
</protein>
<dbReference type="SMART" id="SM01007">
    <property type="entry name" value="Aldolase_II"/>
    <property type="match status" value="1"/>
</dbReference>
<dbReference type="Proteomes" id="UP000199470">
    <property type="component" value="Unassembled WGS sequence"/>
</dbReference>
<sequence>MNAPTTAPDARGATGKTADARQRATLTDYCASIGADPLLVQGAGGNASWKDGATLWVKASGTWLAEARRRDIFVPVDLAHLRAAVAAGQLDVAPRPLGEGGLRPSIETLLHALMPQPVVLHLHAVELLAQLVRPGFAERLRALAEAEQGAAGPLPPWLALAYHKPGLPLARAVADGLRRQPDTQIVFLQNHGVVIGAADAGAVDALLRRLLWLCATPPRPPVPVPAPVAVDMDAPAPTPPRASDGRPMAPVPDDGVQQLALDPQLFERLARDWAICPDHVVFLGAAPRRHDSAADFHTAQAACRHAPWPELLFIRAAGVYMADGFSAAKLAQLRCYYDVLARQDEHRPLTVLDQAQLAELLDWDAEKYRVALSR</sequence>
<evidence type="ECO:0000259" key="1">
    <source>
        <dbReference type="SMART" id="SM01007"/>
    </source>
</evidence>
<dbReference type="EMBL" id="FOTW01000016">
    <property type="protein sequence ID" value="SFM26422.1"/>
    <property type="molecule type" value="Genomic_DNA"/>
</dbReference>
<name>A0A1I4PF70_9BURK</name>
<dbReference type="Gene3D" id="3.40.225.10">
    <property type="entry name" value="Class II aldolase/adducin N-terminal domain"/>
    <property type="match status" value="1"/>
</dbReference>
<dbReference type="STRING" id="758825.SAMN02982985_03382"/>
<organism evidence="2 3">
    <name type="scientific">Rugamonas rubra</name>
    <dbReference type="NCBI Taxonomy" id="758825"/>
    <lineage>
        <taxon>Bacteria</taxon>
        <taxon>Pseudomonadati</taxon>
        <taxon>Pseudomonadota</taxon>
        <taxon>Betaproteobacteria</taxon>
        <taxon>Burkholderiales</taxon>
        <taxon>Oxalobacteraceae</taxon>
        <taxon>Telluria group</taxon>
        <taxon>Rugamonas</taxon>
    </lineage>
</organism>
<dbReference type="AlphaFoldDB" id="A0A1I4PF70"/>
<dbReference type="InterPro" id="IPR001303">
    <property type="entry name" value="Aldolase_II/adducin_N"/>
</dbReference>
<reference evidence="2 3" key="1">
    <citation type="submission" date="2016-10" db="EMBL/GenBank/DDBJ databases">
        <authorList>
            <person name="de Groot N.N."/>
        </authorList>
    </citation>
    <scope>NUCLEOTIDE SEQUENCE [LARGE SCALE GENOMIC DNA]</scope>
    <source>
        <strain evidence="2 3">ATCC 43154</strain>
    </source>
</reference>